<dbReference type="InParanoid" id="L9KLE1"/>
<evidence type="ECO:0000313" key="3">
    <source>
        <dbReference type="Proteomes" id="UP000011518"/>
    </source>
</evidence>
<sequence length="169" mass="18390">MWSPLPPPATHVAPGEGYTRGKTAATGLTEGLRREGGSGGGCELMEQSFWGPAGPAHIWLRGELPTKPPMLVRVVVMKRVPMDEDEGTYCRELRHNELEIPGPANGVTERKQWAGPPVLQAPSTAVAAHTQCCRYSETLQTCVSMSRRWEEDPASPDPVHDVDTACLYA</sequence>
<organism evidence="2 3">
    <name type="scientific">Tupaia chinensis</name>
    <name type="common">Chinese tree shrew</name>
    <name type="synonym">Tupaia belangeri chinensis</name>
    <dbReference type="NCBI Taxonomy" id="246437"/>
    <lineage>
        <taxon>Eukaryota</taxon>
        <taxon>Metazoa</taxon>
        <taxon>Chordata</taxon>
        <taxon>Craniata</taxon>
        <taxon>Vertebrata</taxon>
        <taxon>Euteleostomi</taxon>
        <taxon>Mammalia</taxon>
        <taxon>Eutheria</taxon>
        <taxon>Euarchontoglires</taxon>
        <taxon>Scandentia</taxon>
        <taxon>Tupaiidae</taxon>
        <taxon>Tupaia</taxon>
    </lineage>
</organism>
<protein>
    <submittedName>
        <fullName evidence="2">Uncharacterized protein</fullName>
    </submittedName>
</protein>
<gene>
    <name evidence="2" type="ORF">TREES_T100020705</name>
</gene>
<reference evidence="3" key="1">
    <citation type="submission" date="2012-07" db="EMBL/GenBank/DDBJ databases">
        <title>Genome of the Chinese tree shrew, a rising model animal genetically related to primates.</title>
        <authorList>
            <person name="Zhang G."/>
            <person name="Fan Y."/>
            <person name="Yao Y."/>
            <person name="Huang Z."/>
        </authorList>
    </citation>
    <scope>NUCLEOTIDE SEQUENCE [LARGE SCALE GENOMIC DNA]</scope>
</reference>
<reference evidence="3" key="2">
    <citation type="journal article" date="2013" name="Nat. Commun.">
        <title>Genome of the Chinese tree shrew.</title>
        <authorList>
            <person name="Fan Y."/>
            <person name="Huang Z.Y."/>
            <person name="Cao C.C."/>
            <person name="Chen C.S."/>
            <person name="Chen Y.X."/>
            <person name="Fan D.D."/>
            <person name="He J."/>
            <person name="Hou H.L."/>
            <person name="Hu L."/>
            <person name="Hu X.T."/>
            <person name="Jiang X.T."/>
            <person name="Lai R."/>
            <person name="Lang Y.S."/>
            <person name="Liang B."/>
            <person name="Liao S.G."/>
            <person name="Mu D."/>
            <person name="Ma Y.Y."/>
            <person name="Niu Y.Y."/>
            <person name="Sun X.Q."/>
            <person name="Xia J.Q."/>
            <person name="Xiao J."/>
            <person name="Xiong Z.Q."/>
            <person name="Xu L."/>
            <person name="Yang L."/>
            <person name="Zhang Y."/>
            <person name="Zhao W."/>
            <person name="Zhao X.D."/>
            <person name="Zheng Y.T."/>
            <person name="Zhou J.M."/>
            <person name="Zhu Y.B."/>
            <person name="Zhang G.J."/>
            <person name="Wang J."/>
            <person name="Yao Y.G."/>
        </authorList>
    </citation>
    <scope>NUCLEOTIDE SEQUENCE [LARGE SCALE GENOMIC DNA]</scope>
</reference>
<dbReference type="Proteomes" id="UP000011518">
    <property type="component" value="Unassembled WGS sequence"/>
</dbReference>
<feature type="region of interest" description="Disordered" evidence="1">
    <location>
        <begin position="1"/>
        <end position="28"/>
    </location>
</feature>
<dbReference type="EMBL" id="KB320773">
    <property type="protein sequence ID" value="ELW63566.1"/>
    <property type="molecule type" value="Genomic_DNA"/>
</dbReference>
<dbReference type="AlphaFoldDB" id="L9KLE1"/>
<evidence type="ECO:0000313" key="2">
    <source>
        <dbReference type="EMBL" id="ELW63566.1"/>
    </source>
</evidence>
<proteinExistence type="predicted"/>
<accession>L9KLE1</accession>
<name>L9KLE1_TUPCH</name>
<keyword evidence="3" id="KW-1185">Reference proteome</keyword>
<evidence type="ECO:0000256" key="1">
    <source>
        <dbReference type="SAM" id="MobiDB-lite"/>
    </source>
</evidence>